<proteinExistence type="predicted"/>
<comment type="caution">
    <text evidence="1">The sequence shown here is derived from an EMBL/GenBank/DDBJ whole genome shotgun (WGS) entry which is preliminary data.</text>
</comment>
<name>A0A0P6XUH2_9CHLR</name>
<dbReference type="InterPro" id="IPR036614">
    <property type="entry name" value="RusA-like_sf"/>
</dbReference>
<protein>
    <submittedName>
        <fullName evidence="1">Uncharacterized protein</fullName>
    </submittedName>
</protein>
<dbReference type="GO" id="GO:0006310">
    <property type="term" value="P:DNA recombination"/>
    <property type="evidence" value="ECO:0007669"/>
    <property type="project" value="InterPro"/>
</dbReference>
<dbReference type="GO" id="GO:0006281">
    <property type="term" value="P:DNA repair"/>
    <property type="evidence" value="ECO:0007669"/>
    <property type="project" value="InterPro"/>
</dbReference>
<organism evidence="1 2">
    <name type="scientific">Herpetosiphon geysericola</name>
    <dbReference type="NCBI Taxonomy" id="70996"/>
    <lineage>
        <taxon>Bacteria</taxon>
        <taxon>Bacillati</taxon>
        <taxon>Chloroflexota</taxon>
        <taxon>Chloroflexia</taxon>
        <taxon>Herpetosiphonales</taxon>
        <taxon>Herpetosiphonaceae</taxon>
        <taxon>Herpetosiphon</taxon>
    </lineage>
</organism>
<reference evidence="1 2" key="1">
    <citation type="submission" date="2015-07" db="EMBL/GenBank/DDBJ databases">
        <title>Whole genome sequence of Herpetosiphon geysericola DSM 7119.</title>
        <authorList>
            <person name="Hemp J."/>
            <person name="Ward L.M."/>
            <person name="Pace L.A."/>
            <person name="Fischer W.W."/>
        </authorList>
    </citation>
    <scope>NUCLEOTIDE SEQUENCE [LARGE SCALE GENOMIC DNA]</scope>
    <source>
        <strain evidence="1 2">DSM 7119</strain>
    </source>
</reference>
<dbReference type="Pfam" id="PF05866">
    <property type="entry name" value="RusA"/>
    <property type="match status" value="1"/>
</dbReference>
<dbReference type="Proteomes" id="UP000050277">
    <property type="component" value="Unassembled WGS sequence"/>
</dbReference>
<dbReference type="RefSeq" id="WP_054537091.1">
    <property type="nucleotide sequence ID" value="NZ_LGKP01000040.1"/>
</dbReference>
<evidence type="ECO:0000313" key="2">
    <source>
        <dbReference type="Proteomes" id="UP000050277"/>
    </source>
</evidence>
<dbReference type="SUPFAM" id="SSF103084">
    <property type="entry name" value="Holliday junction resolvase RusA"/>
    <property type="match status" value="1"/>
</dbReference>
<dbReference type="Gene3D" id="3.30.1330.70">
    <property type="entry name" value="Holliday junction resolvase RusA"/>
    <property type="match status" value="1"/>
</dbReference>
<dbReference type="GO" id="GO:0000287">
    <property type="term" value="F:magnesium ion binding"/>
    <property type="evidence" value="ECO:0007669"/>
    <property type="project" value="InterPro"/>
</dbReference>
<accession>A0A0P6XUH2</accession>
<sequence length="123" mass="13787">MKLMIVIPLSPSLNNAYATNRKTGRRFPSKELTAFKNRAVPLIRDAATAFTPPANARYSLRLTHYFKDKRSCTVSDMSNRIKVAEDALFEALGFNDRAVDEVSSKRGGVDVAWPRTEIVLEVI</sequence>
<dbReference type="EMBL" id="LGKP01000040">
    <property type="protein sequence ID" value="KPL80207.1"/>
    <property type="molecule type" value="Genomic_DNA"/>
</dbReference>
<dbReference type="STRING" id="70996.SE18_24430"/>
<dbReference type="InterPro" id="IPR008822">
    <property type="entry name" value="Endonuclease_RusA-like"/>
</dbReference>
<evidence type="ECO:0000313" key="1">
    <source>
        <dbReference type="EMBL" id="KPL80207.1"/>
    </source>
</evidence>
<keyword evidence="2" id="KW-1185">Reference proteome</keyword>
<dbReference type="AlphaFoldDB" id="A0A0P6XUH2"/>
<gene>
    <name evidence="1" type="ORF">SE18_24430</name>
</gene>